<evidence type="ECO:0000256" key="1">
    <source>
        <dbReference type="SAM" id="MobiDB-lite"/>
    </source>
</evidence>
<dbReference type="EMBL" id="CAAALY010048539">
    <property type="protein sequence ID" value="VEL20907.1"/>
    <property type="molecule type" value="Genomic_DNA"/>
</dbReference>
<gene>
    <name evidence="2" type="ORF">PXEA_LOCUS14347</name>
</gene>
<feature type="compositionally biased region" description="Basic and acidic residues" evidence="1">
    <location>
        <begin position="151"/>
        <end position="167"/>
    </location>
</feature>
<proteinExistence type="predicted"/>
<accession>A0A3S5CMI4</accession>
<dbReference type="Proteomes" id="UP000784294">
    <property type="component" value="Unassembled WGS sequence"/>
</dbReference>
<keyword evidence="3" id="KW-1185">Reference proteome</keyword>
<reference evidence="2" key="1">
    <citation type="submission" date="2018-11" db="EMBL/GenBank/DDBJ databases">
        <authorList>
            <consortium name="Pathogen Informatics"/>
        </authorList>
    </citation>
    <scope>NUCLEOTIDE SEQUENCE</scope>
</reference>
<comment type="caution">
    <text evidence="2">The sequence shown here is derived from an EMBL/GenBank/DDBJ whole genome shotgun (WGS) entry which is preliminary data.</text>
</comment>
<name>A0A3S5CMI4_9PLAT</name>
<evidence type="ECO:0000313" key="3">
    <source>
        <dbReference type="Proteomes" id="UP000784294"/>
    </source>
</evidence>
<protein>
    <submittedName>
        <fullName evidence="2">Uncharacterized protein</fullName>
    </submittedName>
</protein>
<dbReference type="AlphaFoldDB" id="A0A3S5CMI4"/>
<sequence length="167" mass="18736">MRLSELRCRHVCIFVHTNTEAHIFQPSFCPVPTFEPPSSELHIKPPRSAGFVAQTSCQEPAETRRFSLHKNTDFLLDRLESLSPRPSATVKIVTGLLPHEASGPEVQLQPTEAVEIHFRPTPNPSTRRESTARTAKVAAEGRSNLAPSVRPLDDRVTRQNWDNGKHM</sequence>
<feature type="region of interest" description="Disordered" evidence="1">
    <location>
        <begin position="136"/>
        <end position="167"/>
    </location>
</feature>
<organism evidence="2 3">
    <name type="scientific">Protopolystoma xenopodis</name>
    <dbReference type="NCBI Taxonomy" id="117903"/>
    <lineage>
        <taxon>Eukaryota</taxon>
        <taxon>Metazoa</taxon>
        <taxon>Spiralia</taxon>
        <taxon>Lophotrochozoa</taxon>
        <taxon>Platyhelminthes</taxon>
        <taxon>Monogenea</taxon>
        <taxon>Polyopisthocotylea</taxon>
        <taxon>Polystomatidea</taxon>
        <taxon>Polystomatidae</taxon>
        <taxon>Protopolystoma</taxon>
    </lineage>
</organism>
<evidence type="ECO:0000313" key="2">
    <source>
        <dbReference type="EMBL" id="VEL20907.1"/>
    </source>
</evidence>